<sequence length="217" mass="23611">MTGLQQSLTTGGRSAHVIRCSTWPAHARSAAGEDGCDGHGALAGGDMSTQGSGWKNVLVPVEDLRPLFTARSAAKVHPALAMRSIDRKPGLTLDSDTIGLLHDGLGFYDMEIRWVVHLDAADVLRLWRSWTGYQIYEARVVLDAPGARATIEGLKVEQHPDRFTSLLFNEPALFERVLISTVNHLRRFRAGHTPYGPSPSAGPAPEPWPAIETEVAE</sequence>
<dbReference type="RefSeq" id="WP_259866258.1">
    <property type="nucleotide sequence ID" value="NZ_BAAAST010000004.1"/>
</dbReference>
<organism evidence="2 3">
    <name type="scientific">Dactylosporangium fulvum</name>
    <dbReference type="NCBI Taxonomy" id="53359"/>
    <lineage>
        <taxon>Bacteria</taxon>
        <taxon>Bacillati</taxon>
        <taxon>Actinomycetota</taxon>
        <taxon>Actinomycetes</taxon>
        <taxon>Micromonosporales</taxon>
        <taxon>Micromonosporaceae</taxon>
        <taxon>Dactylosporangium</taxon>
    </lineage>
</organism>
<evidence type="ECO:0008006" key="4">
    <source>
        <dbReference type="Google" id="ProtNLM"/>
    </source>
</evidence>
<protein>
    <recommendedName>
        <fullName evidence="4">SRPBCC family protein</fullName>
    </recommendedName>
</protein>
<reference evidence="2" key="2">
    <citation type="submission" date="2022-09" db="EMBL/GenBank/DDBJ databases">
        <title>Biosynthetic gene clusters of Dactylosporangioum fulvum.</title>
        <authorList>
            <person name="Caradec T."/>
        </authorList>
    </citation>
    <scope>NUCLEOTIDE SEQUENCE</scope>
    <source>
        <strain evidence="2">NRRL B-16292</strain>
    </source>
</reference>
<feature type="compositionally biased region" description="Pro residues" evidence="1">
    <location>
        <begin position="196"/>
        <end position="208"/>
    </location>
</feature>
<dbReference type="EMBL" id="CP073720">
    <property type="protein sequence ID" value="UWP86760.1"/>
    <property type="molecule type" value="Genomic_DNA"/>
</dbReference>
<keyword evidence="3" id="KW-1185">Reference proteome</keyword>
<gene>
    <name evidence="2" type="ORF">Dfulv_21960</name>
</gene>
<name>A0ABY5WBP2_9ACTN</name>
<evidence type="ECO:0000313" key="3">
    <source>
        <dbReference type="Proteomes" id="UP001059617"/>
    </source>
</evidence>
<reference evidence="2" key="1">
    <citation type="submission" date="2021-04" db="EMBL/GenBank/DDBJ databases">
        <authorList>
            <person name="Hartkoorn R.C."/>
            <person name="Beaudoing E."/>
            <person name="Hot D."/>
        </authorList>
    </citation>
    <scope>NUCLEOTIDE SEQUENCE</scope>
    <source>
        <strain evidence="2">NRRL B-16292</strain>
    </source>
</reference>
<accession>A0ABY5WBP2</accession>
<evidence type="ECO:0000313" key="2">
    <source>
        <dbReference type="EMBL" id="UWP86760.1"/>
    </source>
</evidence>
<dbReference type="Proteomes" id="UP001059617">
    <property type="component" value="Chromosome"/>
</dbReference>
<feature type="region of interest" description="Disordered" evidence="1">
    <location>
        <begin position="193"/>
        <end position="217"/>
    </location>
</feature>
<proteinExistence type="predicted"/>
<evidence type="ECO:0000256" key="1">
    <source>
        <dbReference type="SAM" id="MobiDB-lite"/>
    </source>
</evidence>